<protein>
    <submittedName>
        <fullName evidence="1">DUF2267 domain-containing protein</fullName>
    </submittedName>
</protein>
<proteinExistence type="predicted"/>
<dbReference type="InterPro" id="IPR018727">
    <property type="entry name" value="DUF2267"/>
</dbReference>
<comment type="caution">
    <text evidence="1">The sequence shown here is derived from an EMBL/GenBank/DDBJ whole genome shotgun (WGS) entry which is preliminary data.</text>
</comment>
<accession>A0ABV3K4T3</accession>
<dbReference type="EMBL" id="JBFAUK010000028">
    <property type="protein sequence ID" value="MEV5510156.1"/>
    <property type="molecule type" value="Genomic_DNA"/>
</dbReference>
<evidence type="ECO:0000313" key="2">
    <source>
        <dbReference type="Proteomes" id="UP001552594"/>
    </source>
</evidence>
<dbReference type="Pfam" id="PF10025">
    <property type="entry name" value="DUF2267"/>
    <property type="match status" value="1"/>
</dbReference>
<gene>
    <name evidence="1" type="ORF">AB0L16_27650</name>
</gene>
<dbReference type="Proteomes" id="UP001552594">
    <property type="component" value="Unassembled WGS sequence"/>
</dbReference>
<reference evidence="1 2" key="1">
    <citation type="submission" date="2024-06" db="EMBL/GenBank/DDBJ databases">
        <title>The Natural Products Discovery Center: Release of the First 8490 Sequenced Strains for Exploring Actinobacteria Biosynthetic Diversity.</title>
        <authorList>
            <person name="Kalkreuter E."/>
            <person name="Kautsar S.A."/>
            <person name="Yang D."/>
            <person name="Bader C.D."/>
            <person name="Teijaro C.N."/>
            <person name="Fluegel L."/>
            <person name="Davis C.M."/>
            <person name="Simpson J.R."/>
            <person name="Lauterbach L."/>
            <person name="Steele A.D."/>
            <person name="Gui C."/>
            <person name="Meng S."/>
            <person name="Li G."/>
            <person name="Viehrig K."/>
            <person name="Ye F."/>
            <person name="Su P."/>
            <person name="Kiefer A.F."/>
            <person name="Nichols A."/>
            <person name="Cepeda A.J."/>
            <person name="Yan W."/>
            <person name="Fan B."/>
            <person name="Jiang Y."/>
            <person name="Adhikari A."/>
            <person name="Zheng C.-J."/>
            <person name="Schuster L."/>
            <person name="Cowan T.M."/>
            <person name="Smanski M.J."/>
            <person name="Chevrette M.G."/>
            <person name="De Carvalho L.P.S."/>
            <person name="Shen B."/>
        </authorList>
    </citation>
    <scope>NUCLEOTIDE SEQUENCE [LARGE SCALE GENOMIC DNA]</scope>
    <source>
        <strain evidence="1 2">NPDC052347</strain>
    </source>
</reference>
<name>A0ABV3K4T3_STRON</name>
<evidence type="ECO:0000313" key="1">
    <source>
        <dbReference type="EMBL" id="MEV5510156.1"/>
    </source>
</evidence>
<dbReference type="RefSeq" id="WP_109278385.1">
    <property type="nucleotide sequence ID" value="NZ_JBFAUK010000028.1"/>
</dbReference>
<dbReference type="Gene3D" id="1.10.490.110">
    <property type="entry name" value="Uncharacterized conserved protein DUF2267"/>
    <property type="match status" value="1"/>
</dbReference>
<dbReference type="InterPro" id="IPR038282">
    <property type="entry name" value="DUF2267_sf"/>
</dbReference>
<sequence>MSSNRPPDFEHAIHTANIWLKSVAEAMGTEDRGAANRALRAWLHTVRDRLTVDVAAHLAAQLPELLRGVYYDGWDPSIVPVKYDRDAYMIRFAQEAKVTAEEVPQVTAAVTAALARQMSPGQMDSVLQELPHDIRVFFLEPVA</sequence>
<keyword evidence="2" id="KW-1185">Reference proteome</keyword>
<organism evidence="1 2">
    <name type="scientific">Streptomyces orinoci</name>
    <name type="common">Streptoverticillium orinoci</name>
    <dbReference type="NCBI Taxonomy" id="67339"/>
    <lineage>
        <taxon>Bacteria</taxon>
        <taxon>Bacillati</taxon>
        <taxon>Actinomycetota</taxon>
        <taxon>Actinomycetes</taxon>
        <taxon>Kitasatosporales</taxon>
        <taxon>Streptomycetaceae</taxon>
        <taxon>Streptomyces</taxon>
    </lineage>
</organism>